<accession>A0ABS8WLG9</accession>
<comment type="caution">
    <text evidence="1">The sequence shown here is derived from an EMBL/GenBank/DDBJ whole genome shotgun (WGS) entry which is preliminary data.</text>
</comment>
<sequence>MLTDNIIRRVCVCVRRVKYDYIPARVARGEFFLWDDRKLKCLEVNKGEFMIGARFRNLGNDMEWGFGGIHGPEPLSHSPSQKLDEFLVSTSWEELTPNVI</sequence>
<evidence type="ECO:0000313" key="1">
    <source>
        <dbReference type="EMBL" id="MCE3050320.1"/>
    </source>
</evidence>
<evidence type="ECO:0000313" key="2">
    <source>
        <dbReference type="Proteomes" id="UP000823775"/>
    </source>
</evidence>
<keyword evidence="2" id="KW-1185">Reference proteome</keyword>
<proteinExistence type="predicted"/>
<name>A0ABS8WLG9_DATST</name>
<dbReference type="Proteomes" id="UP000823775">
    <property type="component" value="Unassembled WGS sequence"/>
</dbReference>
<reference evidence="1 2" key="1">
    <citation type="journal article" date="2021" name="BMC Genomics">
        <title>Datura genome reveals duplications of psychoactive alkaloid biosynthetic genes and high mutation rate following tissue culture.</title>
        <authorList>
            <person name="Rajewski A."/>
            <person name="Carter-House D."/>
            <person name="Stajich J."/>
            <person name="Litt A."/>
        </authorList>
    </citation>
    <scope>NUCLEOTIDE SEQUENCE [LARGE SCALE GENOMIC DNA]</scope>
    <source>
        <strain evidence="1">AR-01</strain>
    </source>
</reference>
<protein>
    <submittedName>
        <fullName evidence="1">Uncharacterized protein</fullName>
    </submittedName>
</protein>
<organism evidence="1 2">
    <name type="scientific">Datura stramonium</name>
    <name type="common">Jimsonweed</name>
    <name type="synonym">Common thornapple</name>
    <dbReference type="NCBI Taxonomy" id="4076"/>
    <lineage>
        <taxon>Eukaryota</taxon>
        <taxon>Viridiplantae</taxon>
        <taxon>Streptophyta</taxon>
        <taxon>Embryophyta</taxon>
        <taxon>Tracheophyta</taxon>
        <taxon>Spermatophyta</taxon>
        <taxon>Magnoliopsida</taxon>
        <taxon>eudicotyledons</taxon>
        <taxon>Gunneridae</taxon>
        <taxon>Pentapetalae</taxon>
        <taxon>asterids</taxon>
        <taxon>lamiids</taxon>
        <taxon>Solanales</taxon>
        <taxon>Solanaceae</taxon>
        <taxon>Solanoideae</taxon>
        <taxon>Datureae</taxon>
        <taxon>Datura</taxon>
    </lineage>
</organism>
<gene>
    <name evidence="1" type="ORF">HAX54_046895</name>
</gene>
<dbReference type="EMBL" id="JACEIK010007482">
    <property type="protein sequence ID" value="MCE3050320.1"/>
    <property type="molecule type" value="Genomic_DNA"/>
</dbReference>